<dbReference type="RefSeq" id="WP_110313110.1">
    <property type="nucleotide sequence ID" value="NZ_LNQU01000005.1"/>
</dbReference>
<evidence type="ECO:0000313" key="1">
    <source>
        <dbReference type="EMBL" id="PXX49400.1"/>
    </source>
</evidence>
<dbReference type="OrthoDB" id="9978904at2"/>
<proteinExistence type="predicted"/>
<sequence length="111" mass="11796">MKTILITGDKPEHKLRAAKVAMQIAEQHHGVRAEVTGVSDYTANKYGLKPAPGLGKPLIKIVVAGSETQGRGRGRADKVINMAAPTFAKHPNGRSVTFALREAVDHCLASA</sequence>
<organism evidence="1 2">
    <name type="scientific">Aquitalea magnusonii</name>
    <dbReference type="NCBI Taxonomy" id="332411"/>
    <lineage>
        <taxon>Bacteria</taxon>
        <taxon>Pseudomonadati</taxon>
        <taxon>Pseudomonadota</taxon>
        <taxon>Betaproteobacteria</taxon>
        <taxon>Neisseriales</taxon>
        <taxon>Chromobacteriaceae</taxon>
        <taxon>Aquitalea</taxon>
    </lineage>
</organism>
<protein>
    <submittedName>
        <fullName evidence="1">Uncharacterized protein</fullName>
    </submittedName>
</protein>
<dbReference type="AlphaFoldDB" id="A0A318JG97"/>
<name>A0A318JG97_9NEIS</name>
<accession>A0A318JG97</accession>
<evidence type="ECO:0000313" key="2">
    <source>
        <dbReference type="Proteomes" id="UP000248395"/>
    </source>
</evidence>
<comment type="caution">
    <text evidence="1">The sequence shown here is derived from an EMBL/GenBank/DDBJ whole genome shotgun (WGS) entry which is preliminary data.</text>
</comment>
<keyword evidence="2" id="KW-1185">Reference proteome</keyword>
<reference evidence="1 2" key="1">
    <citation type="submission" date="2018-05" db="EMBL/GenBank/DDBJ databases">
        <title>Genomic Encyclopedia of Type Strains, Phase IV (KMG-IV): sequencing the most valuable type-strain genomes for metagenomic binning, comparative biology and taxonomic classification.</title>
        <authorList>
            <person name="Goeker M."/>
        </authorList>
    </citation>
    <scope>NUCLEOTIDE SEQUENCE [LARGE SCALE GENOMIC DNA]</scope>
    <source>
        <strain evidence="1 2">DSM 25134</strain>
    </source>
</reference>
<dbReference type="EMBL" id="QJKC01000004">
    <property type="protein sequence ID" value="PXX49400.1"/>
    <property type="molecule type" value="Genomic_DNA"/>
</dbReference>
<dbReference type="Proteomes" id="UP000248395">
    <property type="component" value="Unassembled WGS sequence"/>
</dbReference>
<gene>
    <name evidence="1" type="ORF">DFR38_10440</name>
</gene>